<proteinExistence type="predicted"/>
<name>A0A7C8J956_ORBOL</name>
<comment type="caution">
    <text evidence="1">The sequence shown here is derived from an EMBL/GenBank/DDBJ whole genome shotgun (WGS) entry which is preliminary data.</text>
</comment>
<organism evidence="1 2">
    <name type="scientific">Orbilia oligospora</name>
    <name type="common">Nematode-trapping fungus</name>
    <name type="synonym">Arthrobotrys oligospora</name>
    <dbReference type="NCBI Taxonomy" id="2813651"/>
    <lineage>
        <taxon>Eukaryota</taxon>
        <taxon>Fungi</taxon>
        <taxon>Dikarya</taxon>
        <taxon>Ascomycota</taxon>
        <taxon>Pezizomycotina</taxon>
        <taxon>Orbiliomycetes</taxon>
        <taxon>Orbiliales</taxon>
        <taxon>Orbiliaceae</taxon>
        <taxon>Orbilia</taxon>
    </lineage>
</organism>
<protein>
    <submittedName>
        <fullName evidence="1">Uncharacterized protein</fullName>
    </submittedName>
</protein>
<accession>A0A7C8J956</accession>
<dbReference type="Proteomes" id="UP000475325">
    <property type="component" value="Unassembled WGS sequence"/>
</dbReference>
<evidence type="ECO:0000313" key="1">
    <source>
        <dbReference type="EMBL" id="KAF3103526.1"/>
    </source>
</evidence>
<sequence length="79" mass="9119">MHSVSPLRGGAPALILIEDRALFAREVLNERCTNRVADDFGRCLKSRKLRDKNLRHISERLPNESFIGKNIRAARQKYE</sequence>
<dbReference type="AlphaFoldDB" id="A0A7C8J956"/>
<dbReference type="EMBL" id="WIQW01000018">
    <property type="protein sequence ID" value="KAF3103526.1"/>
    <property type="molecule type" value="Genomic_DNA"/>
</dbReference>
<reference evidence="1 2" key="1">
    <citation type="submission" date="2019-06" db="EMBL/GenBank/DDBJ databases">
        <authorList>
            <person name="Palmer J.M."/>
        </authorList>
    </citation>
    <scope>NUCLEOTIDE SEQUENCE [LARGE SCALE GENOMIC DNA]</scope>
    <source>
        <strain evidence="1 2">TWF102</strain>
    </source>
</reference>
<evidence type="ECO:0000313" key="2">
    <source>
        <dbReference type="Proteomes" id="UP000475325"/>
    </source>
</evidence>
<gene>
    <name evidence="1" type="ORF">TWF102_003712</name>
</gene>